<accession>A0A6S5TTE2</accession>
<dbReference type="Proteomes" id="UP000515680">
    <property type="component" value="Chromosome"/>
</dbReference>
<name>A0A6S5TTE2_PSEPU</name>
<gene>
    <name evidence="1" type="ORF">WP8W18C01_10460</name>
</gene>
<dbReference type="EMBL" id="AP022227">
    <property type="protein sequence ID" value="BBT38705.1"/>
    <property type="molecule type" value="Genomic_DNA"/>
</dbReference>
<reference evidence="1 2" key="1">
    <citation type="submission" date="2019-12" db="EMBL/GenBank/DDBJ databases">
        <title>complete genome sequences of Pseudomonas putida str. WP8-W18-CRE-01 isolated from wastewater treatment plant effluent.</title>
        <authorList>
            <person name="Sekizuka T."/>
            <person name="Itokawa K."/>
            <person name="Yatsu K."/>
            <person name="Inamine Y."/>
            <person name="Kuroda M."/>
        </authorList>
    </citation>
    <scope>NUCLEOTIDE SEQUENCE [LARGE SCALE GENOMIC DNA]</scope>
    <source>
        <strain evidence="1 2">WP8-W18-CRE-01</strain>
    </source>
</reference>
<dbReference type="AlphaFoldDB" id="A0A6S5TTE2"/>
<evidence type="ECO:0000313" key="1">
    <source>
        <dbReference type="EMBL" id="BBT38705.1"/>
    </source>
</evidence>
<dbReference type="RefSeq" id="WP_182817295.1">
    <property type="nucleotide sequence ID" value="NZ_AP022227.1"/>
</dbReference>
<sequence>MSQYLERALNGLQQLGISFGQPAAQPAPVLVLLDKVAHYDNDRVTAIAAVLQQATLFNQIVREQIEGMDIANRYLDITESFTSIREDAANMASWMDDGRLDTLERLKLGWMNMARGSIPSRFDDIRKHYLEVSKAASDQIARENLILETYMDFRLAMKTAEVEAQQVLAIAAQALKARTQALDAASAQVTAAEQQDPARRAALELARDEAVRALQNEDKSYQIIKDIADDLRVGYNTAEMVFARISQVHVVKERQYQRMVSFFSTNEVVLTSLAVSFTANQGMNEATHTLNATTDGISKGLEALGQLGNQQLDAALKASYGSTVRVDSVRALAQATLDFQNDMKGLTDTYRAESTKAAQEIATAVEDAKRAFSALLTKAAQ</sequence>
<evidence type="ECO:0000313" key="2">
    <source>
        <dbReference type="Proteomes" id="UP000515680"/>
    </source>
</evidence>
<keyword evidence="1" id="KW-0477">Merozoite</keyword>
<protein>
    <submittedName>
        <fullName evidence="1">Merozoite surface protein 3b</fullName>
    </submittedName>
</protein>
<proteinExistence type="predicted"/>
<organism evidence="1 2">
    <name type="scientific">Pseudomonas putida</name>
    <name type="common">Arthrobacter siderocapsulatus</name>
    <dbReference type="NCBI Taxonomy" id="303"/>
    <lineage>
        <taxon>Bacteria</taxon>
        <taxon>Pseudomonadati</taxon>
        <taxon>Pseudomonadota</taxon>
        <taxon>Gammaproteobacteria</taxon>
        <taxon>Pseudomonadales</taxon>
        <taxon>Pseudomonadaceae</taxon>
        <taxon>Pseudomonas</taxon>
    </lineage>
</organism>